<protein>
    <submittedName>
        <fullName evidence="3">Uncharacterized protein</fullName>
    </submittedName>
</protein>
<keyword evidence="2" id="KW-0732">Signal</keyword>
<name>A0A146ZUK8_FUNHE</name>
<evidence type="ECO:0000256" key="2">
    <source>
        <dbReference type="SAM" id="SignalP"/>
    </source>
</evidence>
<evidence type="ECO:0000313" key="3">
    <source>
        <dbReference type="EMBL" id="JAR70001.1"/>
    </source>
</evidence>
<dbReference type="AlphaFoldDB" id="A0A146ZUK8"/>
<feature type="region of interest" description="Disordered" evidence="1">
    <location>
        <begin position="127"/>
        <end position="146"/>
    </location>
</feature>
<feature type="signal peptide" evidence="2">
    <location>
        <begin position="1"/>
        <end position="28"/>
    </location>
</feature>
<sequence length="215" mass="23383">MFPPKVSTPVWFLIWTVFCTVLYGSTQALVPVPTPKTLLGTPDSLCSRNTEVTLVLPPDLHLPVHCPMCSFYTVTYRIGSTNTKPSTLSQQFSSSEEAQKHGTIFPIPCVIGSLSWDLERSIQQALIDEPDPGGGPPHPSGAVSSSGLTHPSSWVILVLVTQLPLSIDSSGGLCSIKMSWTFPLPVPYVLRTRTPMNLHLDFFSPYPCLADFGPT</sequence>
<feature type="chain" id="PRO_5007539796" evidence="2">
    <location>
        <begin position="29"/>
        <end position="215"/>
    </location>
</feature>
<dbReference type="EMBL" id="GCES01016322">
    <property type="protein sequence ID" value="JAR70001.1"/>
    <property type="molecule type" value="Transcribed_RNA"/>
</dbReference>
<organism evidence="3">
    <name type="scientific">Fundulus heteroclitus</name>
    <name type="common">Killifish</name>
    <name type="synonym">Mummichog</name>
    <dbReference type="NCBI Taxonomy" id="8078"/>
    <lineage>
        <taxon>Eukaryota</taxon>
        <taxon>Metazoa</taxon>
        <taxon>Chordata</taxon>
        <taxon>Craniata</taxon>
        <taxon>Vertebrata</taxon>
        <taxon>Euteleostomi</taxon>
        <taxon>Actinopterygii</taxon>
        <taxon>Neopterygii</taxon>
        <taxon>Teleostei</taxon>
        <taxon>Neoteleostei</taxon>
        <taxon>Acanthomorphata</taxon>
        <taxon>Ovalentaria</taxon>
        <taxon>Atherinomorphae</taxon>
        <taxon>Cyprinodontiformes</taxon>
        <taxon>Fundulidae</taxon>
        <taxon>Fundulus</taxon>
    </lineage>
</organism>
<reference evidence="3" key="1">
    <citation type="submission" date="2015-01" db="EMBL/GenBank/DDBJ databases">
        <title>EvidentialGene: Evidence-directed Construction of Complete mRNA Transcriptomes without Genomes.</title>
        <authorList>
            <person name="Gilbert D.G."/>
        </authorList>
    </citation>
    <scope>NUCLEOTIDE SEQUENCE</scope>
</reference>
<accession>A0A146ZUK8</accession>
<dbReference type="EMBL" id="GCES01120650">
    <property type="protein sequence ID" value="JAQ65672.1"/>
    <property type="molecule type" value="Transcribed_RNA"/>
</dbReference>
<evidence type="ECO:0000256" key="1">
    <source>
        <dbReference type="SAM" id="MobiDB-lite"/>
    </source>
</evidence>
<proteinExistence type="predicted"/>